<evidence type="ECO:0000256" key="5">
    <source>
        <dbReference type="ARBA" id="ARBA00022519"/>
    </source>
</evidence>
<dbReference type="GO" id="GO:0015891">
    <property type="term" value="P:siderophore transport"/>
    <property type="evidence" value="ECO:0007669"/>
    <property type="project" value="InterPro"/>
</dbReference>
<dbReference type="GO" id="GO:0015031">
    <property type="term" value="P:protein transport"/>
    <property type="evidence" value="ECO:0007669"/>
    <property type="project" value="UniProtKB-UniRule"/>
</dbReference>
<dbReference type="PRINTS" id="PR01374">
    <property type="entry name" value="TONBPROTEIN"/>
</dbReference>
<accession>A0A0R2T2G2</accession>
<evidence type="ECO:0000256" key="2">
    <source>
        <dbReference type="ARBA" id="ARBA00006555"/>
    </source>
</evidence>
<keyword evidence="8" id="KW-1133">Transmembrane helix</keyword>
<dbReference type="Gene3D" id="3.30.1150.10">
    <property type="match status" value="1"/>
</dbReference>
<dbReference type="NCBIfam" id="TIGR01352">
    <property type="entry name" value="tonB_Cterm"/>
    <property type="match status" value="1"/>
</dbReference>
<dbReference type="InterPro" id="IPR051045">
    <property type="entry name" value="TonB-dependent_transducer"/>
</dbReference>
<dbReference type="AlphaFoldDB" id="A0A0R2T2G2"/>
<name>A0A0R2T2G2_9GAMM</name>
<evidence type="ECO:0000256" key="3">
    <source>
        <dbReference type="ARBA" id="ARBA00022448"/>
    </source>
</evidence>
<keyword evidence="6" id="KW-0812">Transmembrane</keyword>
<dbReference type="EMBL" id="LICD01000256">
    <property type="protein sequence ID" value="KRO78915.1"/>
    <property type="molecule type" value="Genomic_DNA"/>
</dbReference>
<keyword evidence="5 10" id="KW-0997">Cell inner membrane</keyword>
<keyword evidence="10" id="KW-0735">Signal-anchor</keyword>
<evidence type="ECO:0000313" key="13">
    <source>
        <dbReference type="Proteomes" id="UP000051242"/>
    </source>
</evidence>
<keyword evidence="9" id="KW-0472">Membrane</keyword>
<comment type="similarity">
    <text evidence="2 10">Belongs to the TonB family.</text>
</comment>
<evidence type="ECO:0000256" key="10">
    <source>
        <dbReference type="RuleBase" id="RU362123"/>
    </source>
</evidence>
<evidence type="ECO:0000256" key="6">
    <source>
        <dbReference type="ARBA" id="ARBA00022692"/>
    </source>
</evidence>
<dbReference type="GO" id="GO:0030288">
    <property type="term" value="C:outer membrane-bounded periplasmic space"/>
    <property type="evidence" value="ECO:0007669"/>
    <property type="project" value="InterPro"/>
</dbReference>
<dbReference type="GO" id="GO:0031992">
    <property type="term" value="F:energy transducer activity"/>
    <property type="evidence" value="ECO:0007669"/>
    <property type="project" value="InterPro"/>
</dbReference>
<reference evidence="12 13" key="1">
    <citation type="submission" date="2015-10" db="EMBL/GenBank/DDBJ databases">
        <title>Metagenome-Assembled Genomes uncover a global brackish microbiome.</title>
        <authorList>
            <person name="Hugerth L.W."/>
            <person name="Larsson J."/>
            <person name="Alneberg J."/>
            <person name="Lindh M.V."/>
            <person name="Legrand C."/>
            <person name="Pinhassi J."/>
            <person name="Andersson A.F."/>
        </authorList>
    </citation>
    <scope>NUCLEOTIDE SEQUENCE [LARGE SCALE GENOMIC DNA]</scope>
    <source>
        <strain evidence="12">BACL22 MAG-120619-bin3</strain>
    </source>
</reference>
<keyword evidence="4 10" id="KW-1003">Cell membrane</keyword>
<evidence type="ECO:0000256" key="9">
    <source>
        <dbReference type="ARBA" id="ARBA00023136"/>
    </source>
</evidence>
<evidence type="ECO:0000259" key="11">
    <source>
        <dbReference type="PROSITE" id="PS52015"/>
    </source>
</evidence>
<dbReference type="InterPro" id="IPR037682">
    <property type="entry name" value="TonB_C"/>
</dbReference>
<dbReference type="InterPro" id="IPR006260">
    <property type="entry name" value="TonB/TolA_C"/>
</dbReference>
<evidence type="ECO:0000256" key="8">
    <source>
        <dbReference type="ARBA" id="ARBA00022989"/>
    </source>
</evidence>
<dbReference type="PANTHER" id="PTHR33446">
    <property type="entry name" value="PROTEIN TONB-RELATED"/>
    <property type="match status" value="1"/>
</dbReference>
<dbReference type="Pfam" id="PF03544">
    <property type="entry name" value="TonB_C"/>
    <property type="match status" value="1"/>
</dbReference>
<dbReference type="GO" id="GO:0055085">
    <property type="term" value="P:transmembrane transport"/>
    <property type="evidence" value="ECO:0007669"/>
    <property type="project" value="InterPro"/>
</dbReference>
<evidence type="ECO:0000313" key="12">
    <source>
        <dbReference type="EMBL" id="KRO78915.1"/>
    </source>
</evidence>
<dbReference type="InterPro" id="IPR003538">
    <property type="entry name" value="TonB"/>
</dbReference>
<keyword evidence="7 10" id="KW-0653">Protein transport</keyword>
<dbReference type="SUPFAM" id="SSF74653">
    <property type="entry name" value="TolA/TonB C-terminal domain"/>
    <property type="match status" value="1"/>
</dbReference>
<organism evidence="12 13">
    <name type="scientific">OM182 bacterium BACL3 MAG-120619-bin3</name>
    <dbReference type="NCBI Taxonomy" id="1655593"/>
    <lineage>
        <taxon>Bacteria</taxon>
        <taxon>Pseudomonadati</taxon>
        <taxon>Pseudomonadota</taxon>
        <taxon>Gammaproteobacteria</taxon>
        <taxon>OMG group</taxon>
        <taxon>OM182 clade</taxon>
    </lineage>
</organism>
<feature type="non-terminal residue" evidence="12">
    <location>
        <position position="1"/>
    </location>
</feature>
<gene>
    <name evidence="12" type="ORF">ABR85_03100</name>
</gene>
<dbReference type="PANTHER" id="PTHR33446:SF14">
    <property type="entry name" value="PROTEIN TONB"/>
    <property type="match status" value="1"/>
</dbReference>
<comment type="subcellular location">
    <subcellularLocation>
        <location evidence="1 10">Cell inner membrane</location>
        <topology evidence="1 10">Single-pass membrane protein</topology>
        <orientation evidence="1 10">Periplasmic side</orientation>
    </subcellularLocation>
</comment>
<sequence>IEEIDKPELIEEITEVVEEVERQVTISDGPDLNIDRSQVQMDTGLELSNASISATDGDYLPLVAIAPQYPTRAAQRGIQGWCLVSFTVDGLGNVVEETITVVDAEPANIFDRSSERAAARFKFQPRVVDGKGVEVAGVQYLFRYELED</sequence>
<dbReference type="GO" id="GO:0005886">
    <property type="term" value="C:plasma membrane"/>
    <property type="evidence" value="ECO:0007669"/>
    <property type="project" value="UniProtKB-SubCell"/>
</dbReference>
<comment type="caution">
    <text evidence="12">The sequence shown here is derived from an EMBL/GenBank/DDBJ whole genome shotgun (WGS) entry which is preliminary data.</text>
</comment>
<keyword evidence="3 10" id="KW-0813">Transport</keyword>
<evidence type="ECO:0000256" key="1">
    <source>
        <dbReference type="ARBA" id="ARBA00004383"/>
    </source>
</evidence>
<dbReference type="PROSITE" id="PS52015">
    <property type="entry name" value="TONB_CTD"/>
    <property type="match status" value="1"/>
</dbReference>
<evidence type="ECO:0000256" key="7">
    <source>
        <dbReference type="ARBA" id="ARBA00022927"/>
    </source>
</evidence>
<protein>
    <recommendedName>
        <fullName evidence="10">Protein TonB</fullName>
    </recommendedName>
</protein>
<comment type="function">
    <text evidence="10">Interacts with outer membrane receptor proteins that carry out high-affinity binding and energy dependent uptake into the periplasmic space of specific substrates. It could act to transduce energy from the cytoplasmic membrane to specific energy-requiring processes in the outer membrane, resulting in the release into the periplasm of ligands bound by these outer membrane proteins.</text>
</comment>
<dbReference type="Proteomes" id="UP000051242">
    <property type="component" value="Unassembled WGS sequence"/>
</dbReference>
<evidence type="ECO:0000256" key="4">
    <source>
        <dbReference type="ARBA" id="ARBA00022475"/>
    </source>
</evidence>
<feature type="domain" description="TonB C-terminal" evidence="11">
    <location>
        <begin position="54"/>
        <end position="148"/>
    </location>
</feature>
<proteinExistence type="inferred from homology"/>